<accession>A0A3B0YGP0</accession>
<dbReference type="Gene3D" id="3.90.950.10">
    <property type="match status" value="1"/>
</dbReference>
<protein>
    <submittedName>
        <fullName evidence="5">Maf-like protein YceF</fullName>
    </submittedName>
</protein>
<evidence type="ECO:0000313" key="5">
    <source>
        <dbReference type="EMBL" id="VAW80088.1"/>
    </source>
</evidence>
<dbReference type="Pfam" id="PF02545">
    <property type="entry name" value="Maf"/>
    <property type="match status" value="1"/>
</dbReference>
<proteinExistence type="inferred from homology"/>
<dbReference type="PIRSF" id="PIRSF006305">
    <property type="entry name" value="Maf"/>
    <property type="match status" value="1"/>
</dbReference>
<reference evidence="5" key="1">
    <citation type="submission" date="2018-06" db="EMBL/GenBank/DDBJ databases">
        <authorList>
            <person name="Zhirakovskaya E."/>
        </authorList>
    </citation>
    <scope>NUCLEOTIDE SEQUENCE</scope>
</reference>
<gene>
    <name evidence="5" type="ORF">MNBD_GAMMA13-153</name>
</gene>
<sequence>MTTRTLVLASTSPFRKALLERLNIPFEIFSPDVDETRLAGESPHDLVTRLSEAKARAGAEAFADALIIGSDQVAVCGEAVLGKPGSHSKACEQLARLAGQQVSFMTGLCLLDTASKQLHLEMVPFHVHFRNLTEAQIDRYLRLEQPYNCAGSFKSEGFGISLFESMQGEDPSALIGLPLIRLVSWLNKAGIAIP</sequence>
<dbReference type="PANTHER" id="PTHR43213:SF10">
    <property type="entry name" value="7-METHYL-GTP PYROPHOSPHATASE"/>
    <property type="match status" value="1"/>
</dbReference>
<dbReference type="NCBIfam" id="TIGR00172">
    <property type="entry name" value="maf"/>
    <property type="match status" value="1"/>
</dbReference>
<dbReference type="HAMAP" id="MF_00528">
    <property type="entry name" value="Maf"/>
    <property type="match status" value="1"/>
</dbReference>
<keyword evidence="4" id="KW-0546">Nucleotide metabolism</keyword>
<dbReference type="GO" id="GO:0047429">
    <property type="term" value="F:nucleoside triphosphate diphosphatase activity"/>
    <property type="evidence" value="ECO:0007669"/>
    <property type="project" value="InterPro"/>
</dbReference>
<dbReference type="PANTHER" id="PTHR43213">
    <property type="entry name" value="BIFUNCTIONAL DTTP/UTP PYROPHOSPHATASE/METHYLTRANSFERASE PROTEIN-RELATED"/>
    <property type="match status" value="1"/>
</dbReference>
<evidence type="ECO:0000256" key="2">
    <source>
        <dbReference type="ARBA" id="ARBA00022490"/>
    </source>
</evidence>
<keyword evidence="2" id="KW-0963">Cytoplasm</keyword>
<organism evidence="5">
    <name type="scientific">hydrothermal vent metagenome</name>
    <dbReference type="NCBI Taxonomy" id="652676"/>
    <lineage>
        <taxon>unclassified sequences</taxon>
        <taxon>metagenomes</taxon>
        <taxon>ecological metagenomes</taxon>
    </lineage>
</organism>
<evidence type="ECO:0000256" key="1">
    <source>
        <dbReference type="ARBA" id="ARBA00004496"/>
    </source>
</evidence>
<evidence type="ECO:0000256" key="3">
    <source>
        <dbReference type="ARBA" id="ARBA00022801"/>
    </source>
</evidence>
<dbReference type="SUPFAM" id="SSF52972">
    <property type="entry name" value="ITPase-like"/>
    <property type="match status" value="1"/>
</dbReference>
<dbReference type="GO" id="GO:0009117">
    <property type="term" value="P:nucleotide metabolic process"/>
    <property type="evidence" value="ECO:0007669"/>
    <property type="project" value="UniProtKB-KW"/>
</dbReference>
<dbReference type="EMBL" id="UOFK01000211">
    <property type="protein sequence ID" value="VAW80088.1"/>
    <property type="molecule type" value="Genomic_DNA"/>
</dbReference>
<dbReference type="InterPro" id="IPR029001">
    <property type="entry name" value="ITPase-like_fam"/>
</dbReference>
<dbReference type="FunFam" id="3.90.950.10:FF:000005">
    <property type="entry name" value="7-methyl-GTP pyrophosphatase"/>
    <property type="match status" value="1"/>
</dbReference>
<evidence type="ECO:0000256" key="4">
    <source>
        <dbReference type="ARBA" id="ARBA00023080"/>
    </source>
</evidence>
<dbReference type="AlphaFoldDB" id="A0A3B0YGP0"/>
<comment type="subcellular location">
    <subcellularLocation>
        <location evidence="1">Cytoplasm</location>
    </subcellularLocation>
</comment>
<dbReference type="InterPro" id="IPR003697">
    <property type="entry name" value="Maf-like"/>
</dbReference>
<dbReference type="GO" id="GO:0005737">
    <property type="term" value="C:cytoplasm"/>
    <property type="evidence" value="ECO:0007669"/>
    <property type="project" value="UniProtKB-SubCell"/>
</dbReference>
<dbReference type="CDD" id="cd00555">
    <property type="entry name" value="Maf"/>
    <property type="match status" value="1"/>
</dbReference>
<name>A0A3B0YGP0_9ZZZZ</name>
<keyword evidence="3" id="KW-0378">Hydrolase</keyword>